<name>A0A9P0LMM0_ACAOB</name>
<gene>
    <name evidence="1" type="ORF">ACAOBT_LOCUS26366</name>
</gene>
<dbReference type="Proteomes" id="UP001152888">
    <property type="component" value="Unassembled WGS sequence"/>
</dbReference>
<evidence type="ECO:0000313" key="2">
    <source>
        <dbReference type="Proteomes" id="UP001152888"/>
    </source>
</evidence>
<comment type="caution">
    <text evidence="1">The sequence shown here is derived from an EMBL/GenBank/DDBJ whole genome shotgun (WGS) entry which is preliminary data.</text>
</comment>
<keyword evidence="2" id="KW-1185">Reference proteome</keyword>
<dbReference type="AlphaFoldDB" id="A0A9P0LMM0"/>
<accession>A0A9P0LMM0</accession>
<proteinExistence type="predicted"/>
<dbReference type="EMBL" id="CAKOFQ010007464">
    <property type="protein sequence ID" value="CAH2001694.1"/>
    <property type="molecule type" value="Genomic_DNA"/>
</dbReference>
<dbReference type="OrthoDB" id="6782569at2759"/>
<organism evidence="1 2">
    <name type="scientific">Acanthoscelides obtectus</name>
    <name type="common">Bean weevil</name>
    <name type="synonym">Bruchus obtectus</name>
    <dbReference type="NCBI Taxonomy" id="200917"/>
    <lineage>
        <taxon>Eukaryota</taxon>
        <taxon>Metazoa</taxon>
        <taxon>Ecdysozoa</taxon>
        <taxon>Arthropoda</taxon>
        <taxon>Hexapoda</taxon>
        <taxon>Insecta</taxon>
        <taxon>Pterygota</taxon>
        <taxon>Neoptera</taxon>
        <taxon>Endopterygota</taxon>
        <taxon>Coleoptera</taxon>
        <taxon>Polyphaga</taxon>
        <taxon>Cucujiformia</taxon>
        <taxon>Chrysomeloidea</taxon>
        <taxon>Chrysomelidae</taxon>
        <taxon>Bruchinae</taxon>
        <taxon>Bruchini</taxon>
        <taxon>Acanthoscelides</taxon>
    </lineage>
</organism>
<sequence length="214" mass="23567">MEESPDANDIRVTSLQMKTKDMCKSLPIENEFDEHQTASTFAQCASIVSPIPQLDGDVAAESARQTAIEFDDAPIIDIVLSGGPPQRNASDSCRKIIIIGDEYAKSFRKVLELYIDITKMSIKAHDYPHLEFVDITKNVFNITKSLEAVIDLCKDAVIETTSAALKRPSASMKHPEKKICLQRSSVIQDTSQVAMCVEEGLKGFDNNVDQGVTS</sequence>
<protein>
    <submittedName>
        <fullName evidence="1">Uncharacterized protein</fullName>
    </submittedName>
</protein>
<reference evidence="1" key="1">
    <citation type="submission" date="2022-03" db="EMBL/GenBank/DDBJ databases">
        <authorList>
            <person name="Sayadi A."/>
        </authorList>
    </citation>
    <scope>NUCLEOTIDE SEQUENCE</scope>
</reference>
<evidence type="ECO:0000313" key="1">
    <source>
        <dbReference type="EMBL" id="CAH2001694.1"/>
    </source>
</evidence>